<reference evidence="1" key="1">
    <citation type="submission" date="2021-06" db="EMBL/GenBank/DDBJ databases">
        <authorList>
            <consortium name="Wellcome Sanger Institute Data Sharing"/>
        </authorList>
    </citation>
    <scope>NUCLEOTIDE SEQUENCE [LARGE SCALE GENOMIC DNA]</scope>
</reference>
<reference evidence="1" key="3">
    <citation type="submission" date="2025-09" db="UniProtKB">
        <authorList>
            <consortium name="Ensembl"/>
        </authorList>
    </citation>
    <scope>IDENTIFICATION</scope>
</reference>
<evidence type="ECO:0000313" key="1">
    <source>
        <dbReference type="Ensembl" id="ENSECRP00000031379.1"/>
    </source>
</evidence>
<dbReference type="Ensembl" id="ENSECRT00000032046.1">
    <property type="protein sequence ID" value="ENSECRP00000031379.1"/>
    <property type="gene ID" value="ENSECRG00000021267.1"/>
</dbReference>
<name>A0A8C4TJ85_ERPCA</name>
<organism evidence="1 2">
    <name type="scientific">Erpetoichthys calabaricus</name>
    <name type="common">Rope fish</name>
    <name type="synonym">Calamoichthys calabaricus</name>
    <dbReference type="NCBI Taxonomy" id="27687"/>
    <lineage>
        <taxon>Eukaryota</taxon>
        <taxon>Metazoa</taxon>
        <taxon>Chordata</taxon>
        <taxon>Craniata</taxon>
        <taxon>Vertebrata</taxon>
        <taxon>Euteleostomi</taxon>
        <taxon>Actinopterygii</taxon>
        <taxon>Polypteriformes</taxon>
        <taxon>Polypteridae</taxon>
        <taxon>Erpetoichthys</taxon>
    </lineage>
</organism>
<sequence length="61" mass="6708">NQGVSYYKPKSSSDSTYGFPLSPLLFNFSLQPLAVALYSISSWSQLSLTFQSTMAIIIITP</sequence>
<dbReference type="Proteomes" id="UP000694620">
    <property type="component" value="Chromosome 8"/>
</dbReference>
<proteinExistence type="predicted"/>
<accession>A0A8C4TJ85</accession>
<keyword evidence="2" id="KW-1185">Reference proteome</keyword>
<dbReference type="AlphaFoldDB" id="A0A8C4TJ85"/>
<protein>
    <submittedName>
        <fullName evidence="1">Uncharacterized protein</fullName>
    </submittedName>
</protein>
<reference evidence="1" key="2">
    <citation type="submission" date="2025-08" db="UniProtKB">
        <authorList>
            <consortium name="Ensembl"/>
        </authorList>
    </citation>
    <scope>IDENTIFICATION</scope>
</reference>
<evidence type="ECO:0000313" key="2">
    <source>
        <dbReference type="Proteomes" id="UP000694620"/>
    </source>
</evidence>